<evidence type="ECO:0000259" key="2">
    <source>
        <dbReference type="Pfam" id="PF07811"/>
    </source>
</evidence>
<comment type="caution">
    <text evidence="3">The sequence shown here is derived from an EMBL/GenBank/DDBJ whole genome shotgun (WGS) entry which is preliminary data.</text>
</comment>
<name>A0A7Y9I8R2_9ACTN</name>
<keyword evidence="1" id="KW-1133">Transmembrane helix</keyword>
<accession>A0A7Y9I8R2</accession>
<gene>
    <name evidence="3" type="ORF">BKA15_003649</name>
</gene>
<dbReference type="Pfam" id="PF07811">
    <property type="entry name" value="TadE"/>
    <property type="match status" value="1"/>
</dbReference>
<reference evidence="3 4" key="1">
    <citation type="submission" date="2020-07" db="EMBL/GenBank/DDBJ databases">
        <title>Sequencing the genomes of 1000 actinobacteria strains.</title>
        <authorList>
            <person name="Klenk H.-P."/>
        </authorList>
    </citation>
    <scope>NUCLEOTIDE SEQUENCE [LARGE SCALE GENOMIC DNA]</scope>
    <source>
        <strain evidence="3 4">DSM 22083</strain>
    </source>
</reference>
<keyword evidence="4" id="KW-1185">Reference proteome</keyword>
<organism evidence="3 4">
    <name type="scientific">Microlunatus parietis</name>
    <dbReference type="NCBI Taxonomy" id="682979"/>
    <lineage>
        <taxon>Bacteria</taxon>
        <taxon>Bacillati</taxon>
        <taxon>Actinomycetota</taxon>
        <taxon>Actinomycetes</taxon>
        <taxon>Propionibacteriales</taxon>
        <taxon>Propionibacteriaceae</taxon>
        <taxon>Microlunatus</taxon>
    </lineage>
</organism>
<evidence type="ECO:0000256" key="1">
    <source>
        <dbReference type="SAM" id="Phobius"/>
    </source>
</evidence>
<sequence length="125" mass="13222">MTTSRRTERGAAESLQLVLIWPVVLMATVAVIQTGLWLHGRNAAIRAANVAVDEARGAAGSPDRARALALDVATHAGLSDVKVRVLRIEGRVEAQVTGQAHSLIGFGIGRVEERATAPLERVPGQ</sequence>
<dbReference type="RefSeq" id="WP_179753045.1">
    <property type="nucleotide sequence ID" value="NZ_JACCBU010000001.1"/>
</dbReference>
<feature type="domain" description="TadE-like" evidence="2">
    <location>
        <begin position="15"/>
        <end position="52"/>
    </location>
</feature>
<dbReference type="Proteomes" id="UP000569914">
    <property type="component" value="Unassembled WGS sequence"/>
</dbReference>
<dbReference type="EMBL" id="JACCBU010000001">
    <property type="protein sequence ID" value="NYE72320.1"/>
    <property type="molecule type" value="Genomic_DNA"/>
</dbReference>
<evidence type="ECO:0000313" key="4">
    <source>
        <dbReference type="Proteomes" id="UP000569914"/>
    </source>
</evidence>
<feature type="transmembrane region" description="Helical" evidence="1">
    <location>
        <begin position="20"/>
        <end position="38"/>
    </location>
</feature>
<keyword evidence="1" id="KW-0812">Transmembrane</keyword>
<dbReference type="InterPro" id="IPR012495">
    <property type="entry name" value="TadE-like_dom"/>
</dbReference>
<evidence type="ECO:0000313" key="3">
    <source>
        <dbReference type="EMBL" id="NYE72320.1"/>
    </source>
</evidence>
<proteinExistence type="predicted"/>
<keyword evidence="1" id="KW-0472">Membrane</keyword>
<protein>
    <recommendedName>
        <fullName evidence="2">TadE-like domain-containing protein</fullName>
    </recommendedName>
</protein>
<dbReference type="AlphaFoldDB" id="A0A7Y9I8R2"/>